<accession>A0A1H7LVU1</accession>
<keyword evidence="5" id="KW-0482">Metalloprotease</keyword>
<dbReference type="GO" id="GO:0046872">
    <property type="term" value="F:metal ion binding"/>
    <property type="evidence" value="ECO:0007669"/>
    <property type="project" value="UniProtKB-KW"/>
</dbReference>
<evidence type="ECO:0000313" key="7">
    <source>
        <dbReference type="EMBL" id="SEL03080.1"/>
    </source>
</evidence>
<dbReference type="Proteomes" id="UP000199214">
    <property type="component" value="Unassembled WGS sequence"/>
</dbReference>
<proteinExistence type="predicted"/>
<dbReference type="PANTHER" id="PTHR30471">
    <property type="entry name" value="DNA REPAIR PROTEIN RADC"/>
    <property type="match status" value="1"/>
</dbReference>
<protein>
    <submittedName>
        <fullName evidence="7">DNA repair protein RadC</fullName>
    </submittedName>
</protein>
<sequence length="201" mass="21709">MRTRECARQLSYLLRDLPDATHEAWALAAEFETVAATLAASPHRINAVVRDGAAVSAALASFAETMREVLACRVEDRPLVSDSAALHDLLRAQMAFLPREEVRALFLDARNRLIRSEVMARGTIDAAAIHVRELIHRALDLGSTAIILAHNHPSGDPTPSAHDVSLTRAVMSAAAPLNITVHDHVVVARDGQVSLRAVGLI</sequence>
<dbReference type="InterPro" id="IPR020891">
    <property type="entry name" value="UPF0758_CS"/>
</dbReference>
<keyword evidence="4" id="KW-0862">Zinc</keyword>
<evidence type="ECO:0000256" key="2">
    <source>
        <dbReference type="ARBA" id="ARBA00022723"/>
    </source>
</evidence>
<dbReference type="GO" id="GO:0006508">
    <property type="term" value="P:proteolysis"/>
    <property type="evidence" value="ECO:0007669"/>
    <property type="project" value="UniProtKB-KW"/>
</dbReference>
<evidence type="ECO:0000259" key="6">
    <source>
        <dbReference type="PROSITE" id="PS50249"/>
    </source>
</evidence>
<dbReference type="CDD" id="cd08071">
    <property type="entry name" value="MPN_DUF2466"/>
    <property type="match status" value="1"/>
</dbReference>
<dbReference type="InterPro" id="IPR001405">
    <property type="entry name" value="UPF0758"/>
</dbReference>
<keyword evidence="3" id="KW-0378">Hydrolase</keyword>
<reference evidence="8" key="1">
    <citation type="submission" date="2016-10" db="EMBL/GenBank/DDBJ databases">
        <authorList>
            <person name="Varghese N."/>
            <person name="Submissions S."/>
        </authorList>
    </citation>
    <scope>NUCLEOTIDE SEQUENCE [LARGE SCALE GENOMIC DNA]</scope>
    <source>
        <strain evidence="8">JS21-1</strain>
    </source>
</reference>
<dbReference type="GO" id="GO:0008237">
    <property type="term" value="F:metallopeptidase activity"/>
    <property type="evidence" value="ECO:0007669"/>
    <property type="project" value="UniProtKB-KW"/>
</dbReference>
<gene>
    <name evidence="7" type="ORF">SAMN05216382_1326</name>
</gene>
<keyword evidence="8" id="KW-1185">Reference proteome</keyword>
<keyword evidence="1" id="KW-0645">Protease</keyword>
<dbReference type="STRING" id="1855283.SAMN05216382_1326"/>
<organism evidence="7 8">
    <name type="scientific">Sphingomonas palmae</name>
    <dbReference type="NCBI Taxonomy" id="1855283"/>
    <lineage>
        <taxon>Bacteria</taxon>
        <taxon>Pseudomonadati</taxon>
        <taxon>Pseudomonadota</taxon>
        <taxon>Alphaproteobacteria</taxon>
        <taxon>Sphingomonadales</taxon>
        <taxon>Sphingomonadaceae</taxon>
        <taxon>Sphingomonas</taxon>
    </lineage>
</organism>
<keyword evidence="2" id="KW-0479">Metal-binding</keyword>
<dbReference type="Gene3D" id="3.40.140.10">
    <property type="entry name" value="Cytidine Deaminase, domain 2"/>
    <property type="match status" value="1"/>
</dbReference>
<name>A0A1H7LVU1_9SPHN</name>
<dbReference type="Pfam" id="PF04002">
    <property type="entry name" value="RadC"/>
    <property type="match status" value="1"/>
</dbReference>
<dbReference type="EMBL" id="FNZZ01000002">
    <property type="protein sequence ID" value="SEL03080.1"/>
    <property type="molecule type" value="Genomic_DNA"/>
</dbReference>
<dbReference type="RefSeq" id="WP_177171559.1">
    <property type="nucleotide sequence ID" value="NZ_FNZZ01000002.1"/>
</dbReference>
<dbReference type="NCBIfam" id="TIGR00608">
    <property type="entry name" value="radc"/>
    <property type="match status" value="1"/>
</dbReference>
<dbReference type="InterPro" id="IPR037518">
    <property type="entry name" value="MPN"/>
</dbReference>
<dbReference type="PANTHER" id="PTHR30471:SF3">
    <property type="entry name" value="UPF0758 PROTEIN YEES-RELATED"/>
    <property type="match status" value="1"/>
</dbReference>
<dbReference type="InterPro" id="IPR025657">
    <property type="entry name" value="RadC_JAB"/>
</dbReference>
<evidence type="ECO:0000256" key="1">
    <source>
        <dbReference type="ARBA" id="ARBA00022670"/>
    </source>
</evidence>
<evidence type="ECO:0000256" key="4">
    <source>
        <dbReference type="ARBA" id="ARBA00022833"/>
    </source>
</evidence>
<evidence type="ECO:0000256" key="3">
    <source>
        <dbReference type="ARBA" id="ARBA00022801"/>
    </source>
</evidence>
<dbReference type="SUPFAM" id="SSF102712">
    <property type="entry name" value="JAB1/MPN domain"/>
    <property type="match status" value="1"/>
</dbReference>
<dbReference type="PROSITE" id="PS50249">
    <property type="entry name" value="MPN"/>
    <property type="match status" value="1"/>
</dbReference>
<evidence type="ECO:0000256" key="5">
    <source>
        <dbReference type="ARBA" id="ARBA00023049"/>
    </source>
</evidence>
<evidence type="ECO:0000313" key="8">
    <source>
        <dbReference type="Proteomes" id="UP000199214"/>
    </source>
</evidence>
<dbReference type="PROSITE" id="PS01302">
    <property type="entry name" value="UPF0758"/>
    <property type="match status" value="1"/>
</dbReference>
<feature type="domain" description="MPN" evidence="6">
    <location>
        <begin position="79"/>
        <end position="201"/>
    </location>
</feature>
<dbReference type="AlphaFoldDB" id="A0A1H7LVU1"/>